<dbReference type="SUPFAM" id="SSF56672">
    <property type="entry name" value="DNA/RNA polymerases"/>
    <property type="match status" value="1"/>
</dbReference>
<gene>
    <name evidence="2" type="ORF">GPM918_LOCUS32381</name>
    <name evidence="3" type="ORF">SRO942_LOCUS33051</name>
</gene>
<organism evidence="2 4">
    <name type="scientific">Didymodactylos carnosus</name>
    <dbReference type="NCBI Taxonomy" id="1234261"/>
    <lineage>
        <taxon>Eukaryota</taxon>
        <taxon>Metazoa</taxon>
        <taxon>Spiralia</taxon>
        <taxon>Gnathifera</taxon>
        <taxon>Rotifera</taxon>
        <taxon>Eurotatoria</taxon>
        <taxon>Bdelloidea</taxon>
        <taxon>Philodinida</taxon>
        <taxon>Philodinidae</taxon>
        <taxon>Didymodactylos</taxon>
    </lineage>
</organism>
<protein>
    <recommendedName>
        <fullName evidence="1">Reverse transcriptase domain-containing protein</fullName>
    </recommendedName>
</protein>
<dbReference type="Pfam" id="PF00078">
    <property type="entry name" value="RVT_1"/>
    <property type="match status" value="1"/>
</dbReference>
<reference evidence="2" key="1">
    <citation type="submission" date="2021-02" db="EMBL/GenBank/DDBJ databases">
        <authorList>
            <person name="Nowell W R."/>
        </authorList>
    </citation>
    <scope>NUCLEOTIDE SEQUENCE</scope>
</reference>
<name>A0A815JHH9_9BILA</name>
<dbReference type="EMBL" id="CAJNOQ010016501">
    <property type="protein sequence ID" value="CAF1382134.1"/>
    <property type="molecule type" value="Genomic_DNA"/>
</dbReference>
<sequence>MYNRFSASNGSIAFWSRLRKNFKVASSLNAFIDDNGGVVKETDKMLEMAAGYYENLFKEPVVFRPHPHIDSPELIWDNYDEVIPPITLSELMKVVTKRKKKHSVDAHGISSFMFQFIPTPFWIGLLNIFNLSLSSFVGPSYWKTVKMKLLAKKDSVCLVSDTRPISLLDVFLKILERLFLERFQKILCNRGILHDSQSGFRSNFRLQSRVLLLIDQISSLMSSSAPVATVFVDFKQAFDQLWWDGCIGKLLRLGIPKAYVLWIGTWLRDRKGFIEIRGNRSSYFSILKGGPQGSCFTPTLFITYHSDMWTFLEISLPNFFADDLACVLS</sequence>
<dbReference type="Proteomes" id="UP000681722">
    <property type="component" value="Unassembled WGS sequence"/>
</dbReference>
<evidence type="ECO:0000313" key="3">
    <source>
        <dbReference type="EMBL" id="CAF4277436.1"/>
    </source>
</evidence>
<dbReference type="AlphaFoldDB" id="A0A815JHH9"/>
<evidence type="ECO:0000313" key="2">
    <source>
        <dbReference type="EMBL" id="CAF1382134.1"/>
    </source>
</evidence>
<feature type="domain" description="Reverse transcriptase" evidence="1">
    <location>
        <begin position="131"/>
        <end position="329"/>
    </location>
</feature>
<dbReference type="EMBL" id="CAJOBC010081902">
    <property type="protein sequence ID" value="CAF4277436.1"/>
    <property type="molecule type" value="Genomic_DNA"/>
</dbReference>
<evidence type="ECO:0000313" key="4">
    <source>
        <dbReference type="Proteomes" id="UP000663829"/>
    </source>
</evidence>
<dbReference type="PANTHER" id="PTHR19446">
    <property type="entry name" value="REVERSE TRANSCRIPTASES"/>
    <property type="match status" value="1"/>
</dbReference>
<dbReference type="OrthoDB" id="10041594at2759"/>
<dbReference type="InterPro" id="IPR000477">
    <property type="entry name" value="RT_dom"/>
</dbReference>
<dbReference type="InterPro" id="IPR043502">
    <property type="entry name" value="DNA/RNA_pol_sf"/>
</dbReference>
<evidence type="ECO:0000259" key="1">
    <source>
        <dbReference type="PROSITE" id="PS50878"/>
    </source>
</evidence>
<feature type="non-terminal residue" evidence="2">
    <location>
        <position position="329"/>
    </location>
</feature>
<dbReference type="PROSITE" id="PS50878">
    <property type="entry name" value="RT_POL"/>
    <property type="match status" value="1"/>
</dbReference>
<proteinExistence type="predicted"/>
<keyword evidence="4" id="KW-1185">Reference proteome</keyword>
<dbReference type="Proteomes" id="UP000663829">
    <property type="component" value="Unassembled WGS sequence"/>
</dbReference>
<comment type="caution">
    <text evidence="2">The sequence shown here is derived from an EMBL/GenBank/DDBJ whole genome shotgun (WGS) entry which is preliminary data.</text>
</comment>
<accession>A0A815JHH9</accession>